<gene>
    <name evidence="2" type="ORF">B0J11DRAFT_333763</name>
</gene>
<dbReference type="OrthoDB" id="5206740at2759"/>
<proteinExistence type="predicted"/>
<feature type="compositionally biased region" description="Low complexity" evidence="1">
    <location>
        <begin position="101"/>
        <end position="122"/>
    </location>
</feature>
<reference evidence="2" key="1">
    <citation type="journal article" date="2021" name="Nat. Commun.">
        <title>Genetic determinants of endophytism in the Arabidopsis root mycobiome.</title>
        <authorList>
            <person name="Mesny F."/>
            <person name="Miyauchi S."/>
            <person name="Thiergart T."/>
            <person name="Pickel B."/>
            <person name="Atanasova L."/>
            <person name="Karlsson M."/>
            <person name="Huettel B."/>
            <person name="Barry K.W."/>
            <person name="Haridas S."/>
            <person name="Chen C."/>
            <person name="Bauer D."/>
            <person name="Andreopoulos W."/>
            <person name="Pangilinan J."/>
            <person name="LaButti K."/>
            <person name="Riley R."/>
            <person name="Lipzen A."/>
            <person name="Clum A."/>
            <person name="Drula E."/>
            <person name="Henrissat B."/>
            <person name="Kohler A."/>
            <person name="Grigoriev I.V."/>
            <person name="Martin F.M."/>
            <person name="Hacquard S."/>
        </authorList>
    </citation>
    <scope>NUCLEOTIDE SEQUENCE</scope>
    <source>
        <strain evidence="2">MPI-CAGE-CH-0243</strain>
    </source>
</reference>
<evidence type="ECO:0000313" key="2">
    <source>
        <dbReference type="EMBL" id="KAH7122235.1"/>
    </source>
</evidence>
<feature type="compositionally biased region" description="Low complexity" evidence="1">
    <location>
        <begin position="143"/>
        <end position="165"/>
    </location>
</feature>
<evidence type="ECO:0000313" key="3">
    <source>
        <dbReference type="Proteomes" id="UP000700596"/>
    </source>
</evidence>
<feature type="compositionally biased region" description="Low complexity" evidence="1">
    <location>
        <begin position="250"/>
        <end position="274"/>
    </location>
</feature>
<organism evidence="2 3">
    <name type="scientific">Dendryphion nanum</name>
    <dbReference type="NCBI Taxonomy" id="256645"/>
    <lineage>
        <taxon>Eukaryota</taxon>
        <taxon>Fungi</taxon>
        <taxon>Dikarya</taxon>
        <taxon>Ascomycota</taxon>
        <taxon>Pezizomycotina</taxon>
        <taxon>Dothideomycetes</taxon>
        <taxon>Pleosporomycetidae</taxon>
        <taxon>Pleosporales</taxon>
        <taxon>Torulaceae</taxon>
        <taxon>Dendryphion</taxon>
    </lineage>
</organism>
<comment type="caution">
    <text evidence="2">The sequence shown here is derived from an EMBL/GenBank/DDBJ whole genome shotgun (WGS) entry which is preliminary data.</text>
</comment>
<feature type="region of interest" description="Disordered" evidence="1">
    <location>
        <begin position="1"/>
        <end position="30"/>
    </location>
</feature>
<dbReference type="EMBL" id="JAGMWT010000009">
    <property type="protein sequence ID" value="KAH7122235.1"/>
    <property type="molecule type" value="Genomic_DNA"/>
</dbReference>
<feature type="compositionally biased region" description="Low complexity" evidence="1">
    <location>
        <begin position="344"/>
        <end position="366"/>
    </location>
</feature>
<evidence type="ECO:0000256" key="1">
    <source>
        <dbReference type="SAM" id="MobiDB-lite"/>
    </source>
</evidence>
<keyword evidence="3" id="KW-1185">Reference proteome</keyword>
<accession>A0A9P9DK92</accession>
<feature type="region of interest" description="Disordered" evidence="1">
    <location>
        <begin position="238"/>
        <end position="366"/>
    </location>
</feature>
<feature type="compositionally biased region" description="Polar residues" evidence="1">
    <location>
        <begin position="238"/>
        <end position="248"/>
    </location>
</feature>
<feature type="compositionally biased region" description="Low complexity" evidence="1">
    <location>
        <begin position="1"/>
        <end position="20"/>
    </location>
</feature>
<name>A0A9P9DK92_9PLEO</name>
<sequence>MMLSTISHSHSHSMPSSYAPPHDPPPTMTASLAILPQRQPSTSPAVSLAQRPKLHINTQQLRTFGKGSSLRLDTLSAISPTIRNTFSNAYEASASASAAAAASASAPQPQSQSQQPKQLPQQTAGRPSKPRLSINSSFPAKPPQSNSNPPSSTTPSSASTSSTLTSASSSESATIAIPYKQPHNLVSILSNSPARLIIPRKMASARPLFPAEKKVSFRTPLEEEIKTVKFTLAHSDIESNGSTSTLSSVDAKPSSKTDSSSSSSMPKASLSLSTPSASNNTSPAGKSSTTAFASLETSPRPNVPRTGDKRDSSDSDSDSCPETPVAGRRKRRRDWHWTLGPLPSSTSSEKSTSGSTSDATASEDSH</sequence>
<dbReference type="Proteomes" id="UP000700596">
    <property type="component" value="Unassembled WGS sequence"/>
</dbReference>
<feature type="compositionally biased region" description="Polar residues" evidence="1">
    <location>
        <begin position="275"/>
        <end position="300"/>
    </location>
</feature>
<dbReference type="AlphaFoldDB" id="A0A9P9DK92"/>
<feature type="region of interest" description="Disordered" evidence="1">
    <location>
        <begin position="101"/>
        <end position="165"/>
    </location>
</feature>
<protein>
    <submittedName>
        <fullName evidence="2">Uncharacterized protein</fullName>
    </submittedName>
</protein>